<dbReference type="PANTHER" id="PTHR37943:SF1">
    <property type="entry name" value="PROTEIN VES"/>
    <property type="match status" value="1"/>
</dbReference>
<dbReference type="OrthoDB" id="9800082at2"/>
<dbReference type="CDD" id="cd20293">
    <property type="entry name" value="cupin_HutD_N"/>
    <property type="match status" value="1"/>
</dbReference>
<dbReference type="Proteomes" id="UP000240957">
    <property type="component" value="Unassembled WGS sequence"/>
</dbReference>
<name>A0A371YLC6_9GAMM</name>
<reference evidence="1" key="4">
    <citation type="submission" date="2024-09" db="EMBL/GenBank/DDBJ databases">
        <authorList>
            <person name="Sun Q."/>
            <person name="Mori K."/>
        </authorList>
    </citation>
    <scope>NUCLEOTIDE SEQUENCE</scope>
    <source>
        <strain evidence="1">KCTC 62575</strain>
    </source>
</reference>
<evidence type="ECO:0000313" key="2">
    <source>
        <dbReference type="EMBL" id="RFC82265.1"/>
    </source>
</evidence>
<keyword evidence="4" id="KW-1185">Reference proteome</keyword>
<evidence type="ECO:0000313" key="1">
    <source>
        <dbReference type="EMBL" id="MFC2996322.1"/>
    </source>
</evidence>
<protein>
    <submittedName>
        <fullName evidence="2">HutD family protein</fullName>
    </submittedName>
</protein>
<proteinExistence type="predicted"/>
<dbReference type="EMBL" id="PYIX02000038">
    <property type="protein sequence ID" value="RFC82265.1"/>
    <property type="molecule type" value="Genomic_DNA"/>
</dbReference>
<dbReference type="Proteomes" id="UP001595455">
    <property type="component" value="Unassembled WGS sequence"/>
</dbReference>
<organism evidence="2 3">
    <name type="scientific">Acinetobacter sichuanensis</name>
    <dbReference type="NCBI Taxonomy" id="2136183"/>
    <lineage>
        <taxon>Bacteria</taxon>
        <taxon>Pseudomonadati</taxon>
        <taxon>Pseudomonadota</taxon>
        <taxon>Gammaproteobacteria</taxon>
        <taxon>Moraxellales</taxon>
        <taxon>Moraxellaceae</taxon>
        <taxon>Acinetobacter</taxon>
    </lineage>
</organism>
<evidence type="ECO:0000313" key="4">
    <source>
        <dbReference type="Proteomes" id="UP001595455"/>
    </source>
</evidence>
<dbReference type="AlphaFoldDB" id="A0A371YLC6"/>
<dbReference type="EMBL" id="JBHRSF010000062">
    <property type="protein sequence ID" value="MFC2996322.1"/>
    <property type="molecule type" value="Genomic_DNA"/>
</dbReference>
<dbReference type="SUPFAM" id="SSF51182">
    <property type="entry name" value="RmlC-like cupins"/>
    <property type="match status" value="1"/>
</dbReference>
<dbReference type="Pfam" id="PF05962">
    <property type="entry name" value="HutD"/>
    <property type="match status" value="1"/>
</dbReference>
<accession>A0A371YLC6</accession>
<reference evidence="1" key="1">
    <citation type="journal article" date="2014" name="Int. J. Syst. Evol. Microbiol.">
        <title>Complete genome of a new Firmicutes species belonging to the dominant human colonic microbiota ('Ruminococcus bicirculans') reveals two chromosomes and a selective capacity to utilize plant glucans.</title>
        <authorList>
            <consortium name="NISC Comparative Sequencing Program"/>
            <person name="Wegmann U."/>
            <person name="Louis P."/>
            <person name="Goesmann A."/>
            <person name="Henrissat B."/>
            <person name="Duncan S.H."/>
            <person name="Flint H.J."/>
        </authorList>
    </citation>
    <scope>NUCLEOTIDE SEQUENCE</scope>
    <source>
        <strain evidence="1">KCTC 62575</strain>
    </source>
</reference>
<sequence>MIQVLTAQQYREMPWKNGLGVTLEIARSHGEALDDFDWRISIADVKTAGSFSYFPKKQRVLSILEGTGLALKIDHNRPVNILKKEFISFHGECDVYAELLENEIRDFNLIYDPEKFSARVQWVNQASLFSILSNAQQVFVFTHSKTLKIKVKQQEFVLNTFETLHLADEMNILTQLDFESEGGFDFCLIELFSK</sequence>
<dbReference type="RefSeq" id="WP_107009596.1">
    <property type="nucleotide sequence ID" value="NZ_JAVIDQ010000012.1"/>
</dbReference>
<gene>
    <name evidence="1" type="ORF">ACFODO_13790</name>
    <name evidence="2" type="ORF">C9E89_017370</name>
</gene>
<reference evidence="2 3" key="2">
    <citation type="submission" date="2018-08" db="EMBL/GenBank/DDBJ databases">
        <title>The draft genome of Acinetobacter sichuanensis strain WCHAc060041.</title>
        <authorList>
            <person name="Qin J."/>
            <person name="Feng Y."/>
            <person name="Zong Z."/>
        </authorList>
    </citation>
    <scope>NUCLEOTIDE SEQUENCE [LARGE SCALE GENOMIC DNA]</scope>
    <source>
        <strain evidence="2 3">WCHAc060041</strain>
    </source>
</reference>
<dbReference type="InterPro" id="IPR014710">
    <property type="entry name" value="RmlC-like_jellyroll"/>
</dbReference>
<reference evidence="4" key="3">
    <citation type="journal article" date="2019" name="Int. J. Syst. Evol. Microbiol.">
        <title>The Global Catalogue of Microorganisms (GCM) 10K type strain sequencing project: providing services to taxonomists for standard genome sequencing and annotation.</title>
        <authorList>
            <consortium name="The Broad Institute Genomics Platform"/>
            <consortium name="The Broad Institute Genome Sequencing Center for Infectious Disease"/>
            <person name="Wu L."/>
            <person name="Ma J."/>
        </authorList>
    </citation>
    <scope>NUCLEOTIDE SEQUENCE [LARGE SCALE GENOMIC DNA]</scope>
    <source>
        <strain evidence="4">KCTC 62575</strain>
    </source>
</reference>
<dbReference type="InterPro" id="IPR010282">
    <property type="entry name" value="Uncharacterised_HutD/Ves"/>
</dbReference>
<dbReference type="Gene3D" id="2.60.120.10">
    <property type="entry name" value="Jelly Rolls"/>
    <property type="match status" value="1"/>
</dbReference>
<evidence type="ECO:0000313" key="3">
    <source>
        <dbReference type="Proteomes" id="UP000240957"/>
    </source>
</evidence>
<dbReference type="InterPro" id="IPR011051">
    <property type="entry name" value="RmlC_Cupin_sf"/>
</dbReference>
<dbReference type="PANTHER" id="PTHR37943">
    <property type="entry name" value="PROTEIN VES"/>
    <property type="match status" value="1"/>
</dbReference>
<comment type="caution">
    <text evidence="2">The sequence shown here is derived from an EMBL/GenBank/DDBJ whole genome shotgun (WGS) entry which is preliminary data.</text>
</comment>